<dbReference type="InterPro" id="IPR005841">
    <property type="entry name" value="Alpha-D-phosphohexomutase_SF"/>
</dbReference>
<dbReference type="GO" id="GO:0005975">
    <property type="term" value="P:carbohydrate metabolic process"/>
    <property type="evidence" value="ECO:0007669"/>
    <property type="project" value="InterPro"/>
</dbReference>
<gene>
    <name evidence="12" type="ORF">EJK80_02090</name>
</gene>
<dbReference type="GO" id="GO:0000287">
    <property type="term" value="F:magnesium ion binding"/>
    <property type="evidence" value="ECO:0007669"/>
    <property type="project" value="InterPro"/>
</dbReference>
<dbReference type="EMBL" id="VHIR01000002">
    <property type="protein sequence ID" value="TQE44397.1"/>
    <property type="molecule type" value="Genomic_DNA"/>
</dbReference>
<evidence type="ECO:0000256" key="2">
    <source>
        <dbReference type="ARBA" id="ARBA00010231"/>
    </source>
</evidence>
<sequence>MPISEELLTTACTWAEHDPDPETRDQINAWIAAEDAEALAAAFAGPLAFGTAGLRAAVGAGESRMNRAVVIRTTHGLVTWLKNQVDTPKVVIGCDARHGSAQFQQDAAEVISAAGGQALVLPAKNPTPLTAFTVKALGADAGIMVTASHNPPADNGYKVYLGGRVATGDAEGVQLVSPADTEIAAAIAAAPCADEVARDDARIEHVDTRAEYLARAAMLVGPNTDVTIALTAMHGVGATLGEALLTRCGFTVSLVPEQAEPDPDFPTVSFPNPEEPGALDLGKAHAKKIGADILIAYDPDADRCAAAVPDAAAEGGWRQLTGDETGALLGDYLARRGVPEGASFANSLVSSRLLGRVAAHYGIHHEETLTGFKWIARTPSLAFGYEEAIGFCPDPQAVRDKDGIATSVVLASLAAECKTAGITLLDRLAEIHETVGALYTQPLTFRVEDLSIISTAMEKVSTTPPTELAGSPIAKVEKFAQGSKFFTENDDRVIVRPSGTEPKLKCYLESPDRERLDAIAADLREYFGI</sequence>
<proteinExistence type="inferred from homology"/>
<protein>
    <submittedName>
        <fullName evidence="12">Phospho-sugar mutase</fullName>
    </submittedName>
</protein>
<dbReference type="InterPro" id="IPR016055">
    <property type="entry name" value="A-D-PHexomutase_a/b/a-I/II/III"/>
</dbReference>
<dbReference type="InterPro" id="IPR005845">
    <property type="entry name" value="A-D-PHexomutase_a/b/a-II"/>
</dbReference>
<dbReference type="Gene3D" id="3.40.120.10">
    <property type="entry name" value="Alpha-D-Glucose-1,6-Bisphosphate, subunit A, domain 3"/>
    <property type="match status" value="3"/>
</dbReference>
<evidence type="ECO:0000256" key="5">
    <source>
        <dbReference type="ARBA" id="ARBA00022842"/>
    </source>
</evidence>
<dbReference type="Proteomes" id="UP000318080">
    <property type="component" value="Unassembled WGS sequence"/>
</dbReference>
<dbReference type="InterPro" id="IPR005846">
    <property type="entry name" value="A-D-PHexomutase_a/b/a-III"/>
</dbReference>
<dbReference type="PANTHER" id="PTHR45745">
    <property type="entry name" value="PHOSPHOMANNOMUTASE 45A"/>
    <property type="match status" value="1"/>
</dbReference>
<comment type="similarity">
    <text evidence="2 7">Belongs to the phosphohexose mutase family.</text>
</comment>
<evidence type="ECO:0000259" key="8">
    <source>
        <dbReference type="Pfam" id="PF00408"/>
    </source>
</evidence>
<evidence type="ECO:0000256" key="6">
    <source>
        <dbReference type="ARBA" id="ARBA00023235"/>
    </source>
</evidence>
<keyword evidence="5 7" id="KW-0460">Magnesium</keyword>
<dbReference type="PANTHER" id="PTHR45745:SF1">
    <property type="entry name" value="PHOSPHOGLUCOMUTASE 2B-RELATED"/>
    <property type="match status" value="1"/>
</dbReference>
<dbReference type="PRINTS" id="PR00509">
    <property type="entry name" value="PGMPMM"/>
</dbReference>
<dbReference type="Pfam" id="PF02879">
    <property type="entry name" value="PGM_PMM_II"/>
    <property type="match status" value="1"/>
</dbReference>
<evidence type="ECO:0000256" key="1">
    <source>
        <dbReference type="ARBA" id="ARBA00001946"/>
    </source>
</evidence>
<dbReference type="Pfam" id="PF02880">
    <property type="entry name" value="PGM_PMM_III"/>
    <property type="match status" value="1"/>
</dbReference>
<keyword evidence="13" id="KW-1185">Reference proteome</keyword>
<dbReference type="GO" id="GO:0008973">
    <property type="term" value="F:phosphopentomutase activity"/>
    <property type="evidence" value="ECO:0007669"/>
    <property type="project" value="TreeGrafter"/>
</dbReference>
<dbReference type="Pfam" id="PF02878">
    <property type="entry name" value="PGM_PMM_I"/>
    <property type="match status" value="1"/>
</dbReference>
<keyword evidence="3" id="KW-0597">Phosphoprotein</keyword>
<organism evidence="12 13">
    <name type="scientific">Corynebacterium phoceense</name>
    <dbReference type="NCBI Taxonomy" id="1686286"/>
    <lineage>
        <taxon>Bacteria</taxon>
        <taxon>Bacillati</taxon>
        <taxon>Actinomycetota</taxon>
        <taxon>Actinomycetes</taxon>
        <taxon>Mycobacteriales</taxon>
        <taxon>Corynebacteriaceae</taxon>
        <taxon>Corynebacterium</taxon>
    </lineage>
</organism>
<dbReference type="InterPro" id="IPR005843">
    <property type="entry name" value="A-D-PHexomutase_C"/>
</dbReference>
<dbReference type="InterPro" id="IPR005844">
    <property type="entry name" value="A-D-PHexomutase_a/b/a-I"/>
</dbReference>
<evidence type="ECO:0000256" key="7">
    <source>
        <dbReference type="RuleBase" id="RU004326"/>
    </source>
</evidence>
<comment type="cofactor">
    <cofactor evidence="1">
        <name>Mg(2+)</name>
        <dbReference type="ChEBI" id="CHEBI:18420"/>
    </cofactor>
</comment>
<reference evidence="12 13" key="1">
    <citation type="submission" date="2019-06" db="EMBL/GenBank/DDBJ databases">
        <title>Draft genome of C. phoceense Strain 272.</title>
        <authorList>
            <person name="Pacheco L.G.C."/>
            <person name="Barberis C.M."/>
            <person name="Almuzara M.N."/>
            <person name="Traglia G.M."/>
            <person name="Santos C.S."/>
            <person name="Rocha D.J.P.G."/>
            <person name="Aguiar E.R.G.R."/>
            <person name="Vay C.A."/>
        </authorList>
    </citation>
    <scope>NUCLEOTIDE SEQUENCE [LARGE SCALE GENOMIC DNA]</scope>
    <source>
        <strain evidence="12 13">272</strain>
    </source>
</reference>
<feature type="domain" description="Alpha-D-phosphohexomutase alpha/beta/alpha" evidence="9">
    <location>
        <begin position="48"/>
        <end position="163"/>
    </location>
</feature>
<dbReference type="PROSITE" id="PS00710">
    <property type="entry name" value="PGM_PMM"/>
    <property type="match status" value="1"/>
</dbReference>
<dbReference type="STRING" id="1686286.GCA_900092335_00438"/>
<evidence type="ECO:0000256" key="3">
    <source>
        <dbReference type="ARBA" id="ARBA00022553"/>
    </source>
</evidence>
<feature type="domain" description="Alpha-D-phosphohexomutase C-terminal" evidence="8">
    <location>
        <begin position="473"/>
        <end position="525"/>
    </location>
</feature>
<keyword evidence="4 7" id="KW-0479">Metal-binding</keyword>
<dbReference type="InterPro" id="IPR036900">
    <property type="entry name" value="A-D-PHexomutase_C_sf"/>
</dbReference>
<dbReference type="RefSeq" id="WP_066509770.1">
    <property type="nucleotide sequence ID" value="NZ_JADPQA010000004.1"/>
</dbReference>
<evidence type="ECO:0000259" key="9">
    <source>
        <dbReference type="Pfam" id="PF02878"/>
    </source>
</evidence>
<accession>A0A540R9Y5</accession>
<evidence type="ECO:0000313" key="12">
    <source>
        <dbReference type="EMBL" id="TQE44397.1"/>
    </source>
</evidence>
<evidence type="ECO:0000259" key="11">
    <source>
        <dbReference type="Pfam" id="PF02880"/>
    </source>
</evidence>
<dbReference type="InterPro" id="IPR016066">
    <property type="entry name" value="A-D-PHexomutase_CS"/>
</dbReference>
<dbReference type="GO" id="GO:0006166">
    <property type="term" value="P:purine ribonucleoside salvage"/>
    <property type="evidence" value="ECO:0007669"/>
    <property type="project" value="TreeGrafter"/>
</dbReference>
<evidence type="ECO:0000313" key="13">
    <source>
        <dbReference type="Proteomes" id="UP000318080"/>
    </source>
</evidence>
<dbReference type="SUPFAM" id="SSF55957">
    <property type="entry name" value="Phosphoglucomutase, C-terminal domain"/>
    <property type="match status" value="1"/>
</dbReference>
<feature type="domain" description="Alpha-D-phosphohexomutase alpha/beta/alpha" evidence="11">
    <location>
        <begin position="321"/>
        <end position="418"/>
    </location>
</feature>
<keyword evidence="6" id="KW-0413">Isomerase</keyword>
<dbReference type="SUPFAM" id="SSF53738">
    <property type="entry name" value="Phosphoglucomutase, first 3 domains"/>
    <property type="match status" value="3"/>
</dbReference>
<dbReference type="AlphaFoldDB" id="A0A540R9Y5"/>
<evidence type="ECO:0000256" key="4">
    <source>
        <dbReference type="ARBA" id="ARBA00022723"/>
    </source>
</evidence>
<dbReference type="Pfam" id="PF00408">
    <property type="entry name" value="PGM_PMM_IV"/>
    <property type="match status" value="1"/>
</dbReference>
<dbReference type="Gene3D" id="3.30.310.50">
    <property type="entry name" value="Alpha-D-phosphohexomutase, C-terminal domain"/>
    <property type="match status" value="1"/>
</dbReference>
<feature type="domain" description="Alpha-D-phosphohexomutase alpha/beta/alpha" evidence="10">
    <location>
        <begin position="222"/>
        <end position="307"/>
    </location>
</feature>
<comment type="caution">
    <text evidence="12">The sequence shown here is derived from an EMBL/GenBank/DDBJ whole genome shotgun (WGS) entry which is preliminary data.</text>
</comment>
<evidence type="ECO:0000259" key="10">
    <source>
        <dbReference type="Pfam" id="PF02879"/>
    </source>
</evidence>
<dbReference type="CDD" id="cd05799">
    <property type="entry name" value="PGM2"/>
    <property type="match status" value="1"/>
</dbReference>
<name>A0A540R9Y5_9CORY</name>